<dbReference type="PANTHER" id="PTHR11783">
    <property type="entry name" value="SULFOTRANSFERASE SULT"/>
    <property type="match status" value="1"/>
</dbReference>
<dbReference type="RefSeq" id="WP_331216829.1">
    <property type="nucleotide sequence ID" value="NZ_JAZGQK010000023.1"/>
</dbReference>
<evidence type="ECO:0000313" key="5">
    <source>
        <dbReference type="Proteomes" id="UP001332243"/>
    </source>
</evidence>
<feature type="domain" description="Sulfotransferase" evidence="3">
    <location>
        <begin position="27"/>
        <end position="295"/>
    </location>
</feature>
<proteinExistence type="inferred from homology"/>
<protein>
    <submittedName>
        <fullName evidence="4">Sulfotransferase domain-containing protein</fullName>
    </submittedName>
</protein>
<dbReference type="InterPro" id="IPR000863">
    <property type="entry name" value="Sulfotransferase_dom"/>
</dbReference>
<organism evidence="4 5">
    <name type="scientific">Plantactinospora sonchi</name>
    <dbReference type="NCBI Taxonomy" id="1544735"/>
    <lineage>
        <taxon>Bacteria</taxon>
        <taxon>Bacillati</taxon>
        <taxon>Actinomycetota</taxon>
        <taxon>Actinomycetes</taxon>
        <taxon>Micromonosporales</taxon>
        <taxon>Micromonosporaceae</taxon>
        <taxon>Plantactinospora</taxon>
    </lineage>
</organism>
<comment type="similarity">
    <text evidence="1">Belongs to the sulfotransferase 1 family.</text>
</comment>
<evidence type="ECO:0000256" key="1">
    <source>
        <dbReference type="ARBA" id="ARBA00005771"/>
    </source>
</evidence>
<dbReference type="InterPro" id="IPR027417">
    <property type="entry name" value="P-loop_NTPase"/>
</dbReference>
<sequence length="318" mass="36512">MRQPTARYQNFLMDSDRWTGFPFRAGDIVISTPGKCGTTWTQMICALLIFQSTDFPQLLSVMSPWPDVFTRRREEILADLEAQDHRRFVKTHTPLDGLPFDERVTYVTVGRDPRDVAISFDNHMANTDFDSLMSLRATAIGEPLPATTTGQVSGDAGPTMLPPGVPQPDQSPHQRFWSWMEAEDDFVGLPTMLHHLDTFWQARHLPNVVLLHYDEMKADLDAVMRRLADRLGIEVPGDRWSALVRAAEFTEMKRRAQELAPEAVIWRDPDRFFNRGVSGQWRDLLDDDDLRRYRERVYAVVEPELVAWIHQAAPLDPP</sequence>
<dbReference type="EMBL" id="JAZGQK010000023">
    <property type="protein sequence ID" value="MEE6261739.1"/>
    <property type="molecule type" value="Genomic_DNA"/>
</dbReference>
<accession>A0ABU7RYZ9</accession>
<evidence type="ECO:0000313" key="4">
    <source>
        <dbReference type="EMBL" id="MEE6261739.1"/>
    </source>
</evidence>
<keyword evidence="5" id="KW-1185">Reference proteome</keyword>
<name>A0ABU7RYZ9_9ACTN</name>
<dbReference type="Gene3D" id="3.40.50.300">
    <property type="entry name" value="P-loop containing nucleotide triphosphate hydrolases"/>
    <property type="match status" value="1"/>
</dbReference>
<evidence type="ECO:0000256" key="2">
    <source>
        <dbReference type="ARBA" id="ARBA00022679"/>
    </source>
</evidence>
<gene>
    <name evidence="4" type="ORF">V1633_24955</name>
</gene>
<reference evidence="4 5" key="1">
    <citation type="submission" date="2024-01" db="EMBL/GenBank/DDBJ databases">
        <title>Genome insights into Plantactinospora sonchi sp. nov.</title>
        <authorList>
            <person name="Wang L."/>
        </authorList>
    </citation>
    <scope>NUCLEOTIDE SEQUENCE [LARGE SCALE GENOMIC DNA]</scope>
    <source>
        <strain evidence="4 5">NEAU-QY2</strain>
    </source>
</reference>
<dbReference type="SUPFAM" id="SSF52540">
    <property type="entry name" value="P-loop containing nucleoside triphosphate hydrolases"/>
    <property type="match status" value="1"/>
</dbReference>
<keyword evidence="2" id="KW-0808">Transferase</keyword>
<dbReference type="Pfam" id="PF00685">
    <property type="entry name" value="Sulfotransfer_1"/>
    <property type="match status" value="1"/>
</dbReference>
<dbReference type="Proteomes" id="UP001332243">
    <property type="component" value="Unassembled WGS sequence"/>
</dbReference>
<evidence type="ECO:0000259" key="3">
    <source>
        <dbReference type="Pfam" id="PF00685"/>
    </source>
</evidence>
<comment type="caution">
    <text evidence="4">The sequence shown here is derived from an EMBL/GenBank/DDBJ whole genome shotgun (WGS) entry which is preliminary data.</text>
</comment>